<feature type="binding site" evidence="1">
    <location>
        <position position="34"/>
    </location>
    <ligand>
        <name>Mg(2+)</name>
        <dbReference type="ChEBI" id="CHEBI:18420"/>
        <label>1</label>
    </ligand>
</feature>
<reference evidence="2 4" key="1">
    <citation type="submission" date="2009-11" db="EMBL/GenBank/DDBJ databases">
        <authorList>
            <person name="Weinstock G."/>
            <person name="Sodergren E."/>
            <person name="Clifton S."/>
            <person name="Fulton L."/>
            <person name="Fulton B."/>
            <person name="Courtney L."/>
            <person name="Fronick C."/>
            <person name="Harrison M."/>
            <person name="Strong C."/>
            <person name="Farmer C."/>
            <person name="Delahaunty K."/>
            <person name="Markovic C."/>
            <person name="Hall O."/>
            <person name="Minx P."/>
            <person name="Tomlinson C."/>
            <person name="Mitreva M."/>
            <person name="Nelson J."/>
            <person name="Hou S."/>
            <person name="Wollam A."/>
            <person name="Pepin K.H."/>
            <person name="Johnson M."/>
            <person name="Bhonagiri V."/>
            <person name="Nash W.E."/>
            <person name="Warren W."/>
            <person name="Chinwalla A."/>
            <person name="Mardis E.R."/>
            <person name="Wilson R.K."/>
        </authorList>
    </citation>
    <scope>NUCLEOTIDE SEQUENCE [LARGE SCALE GENOMIC DNA]</scope>
    <source>
        <strain evidence="2 4">DSM 20093</strain>
    </source>
</reference>
<dbReference type="Gene3D" id="1.10.4080.10">
    <property type="entry name" value="ADP-ribosylation/Crystallin J1"/>
    <property type="match status" value="1"/>
</dbReference>
<dbReference type="InterPro" id="IPR036705">
    <property type="entry name" value="Ribosyl_crysJ1_sf"/>
</dbReference>
<dbReference type="EMBL" id="JGYW01000005">
    <property type="protein sequence ID" value="KFI58694.1"/>
    <property type="molecule type" value="Genomic_DNA"/>
</dbReference>
<dbReference type="Proteomes" id="UP000003656">
    <property type="component" value="Unassembled WGS sequence"/>
</dbReference>
<dbReference type="InterPro" id="IPR005502">
    <property type="entry name" value="Ribosyl_crysJ1"/>
</dbReference>
<dbReference type="Proteomes" id="UP000029074">
    <property type="component" value="Unassembled WGS sequence"/>
</dbReference>
<dbReference type="eggNOG" id="COG1397">
    <property type="taxonomic scope" value="Bacteria"/>
</dbReference>
<dbReference type="OrthoDB" id="9798107at2"/>
<keyword evidence="2" id="KW-0378">Hydrolase</keyword>
<reference evidence="3 5" key="2">
    <citation type="submission" date="2014-03" db="EMBL/GenBank/DDBJ databases">
        <title>Genomics of Bifidobacteria.</title>
        <authorList>
            <person name="Ventura M."/>
            <person name="Milani C."/>
            <person name="Lugli G.A."/>
        </authorList>
    </citation>
    <scope>NUCLEOTIDE SEQUENCE [LARGE SCALE GENOMIC DNA]</scope>
    <source>
        <strain evidence="3 5">LMG 11596</strain>
    </source>
</reference>
<dbReference type="Pfam" id="PF03747">
    <property type="entry name" value="ADP_ribosyl_GH"/>
    <property type="match status" value="1"/>
</dbReference>
<evidence type="ECO:0000313" key="4">
    <source>
        <dbReference type="Proteomes" id="UP000003656"/>
    </source>
</evidence>
<dbReference type="InterPro" id="IPR050792">
    <property type="entry name" value="ADP-ribosylglycohydrolase"/>
</dbReference>
<sequence>MFGAIVGDIVGSRFEHSPIKSKDFALFTDECRCTDDSVMTCAIAEGIMNGGDDDDFIDALKKYGRMFPSVGYGARFMRWVFSDSRKPIGSFGNGSAMRVSPCAWVMDCGFLARTGFLPIVGRELAERSIKVTHDDERGVKGGMAVADSIFLARYYFGGCHDEWTHSIADNPRECKRRIQDFVIRHYGYNLDLSLDRIRPSYRLDASCQGSVPEAIVCFLESVDFEDALRNAVSLGGDSDTQAAIAGSIAHAAYGIPDDIAKRALEFVPSPLRDVLERWNDYYHPYDNPHLFFEHHPRKE</sequence>
<feature type="binding site" evidence="1">
    <location>
        <position position="237"/>
    </location>
    <ligand>
        <name>Mg(2+)</name>
        <dbReference type="ChEBI" id="CHEBI:18420"/>
        <label>1</label>
    </ligand>
</feature>
<proteinExistence type="predicted"/>
<dbReference type="PANTHER" id="PTHR16222:SF12">
    <property type="entry name" value="ADP-RIBOSYLGLYCOHYDROLASE-RELATED"/>
    <property type="match status" value="1"/>
</dbReference>
<feature type="binding site" evidence="1">
    <location>
        <position position="239"/>
    </location>
    <ligand>
        <name>Mg(2+)</name>
        <dbReference type="ChEBI" id="CHEBI:18420"/>
        <label>1</label>
    </ligand>
</feature>
<dbReference type="RefSeq" id="WP_006294145.1">
    <property type="nucleotide sequence ID" value="NZ_ABXB03000001.1"/>
</dbReference>
<comment type="caution">
    <text evidence="2">The sequence shown here is derived from an EMBL/GenBank/DDBJ whole genome shotgun (WGS) entry which is preliminary data.</text>
</comment>
<dbReference type="GO" id="GO:0016787">
    <property type="term" value="F:hydrolase activity"/>
    <property type="evidence" value="ECO:0007669"/>
    <property type="project" value="UniProtKB-KW"/>
</dbReference>
<dbReference type="SUPFAM" id="SSF101478">
    <property type="entry name" value="ADP-ribosylglycohydrolase"/>
    <property type="match status" value="1"/>
</dbReference>
<evidence type="ECO:0000256" key="1">
    <source>
        <dbReference type="PIRSR" id="PIRSR605502-1"/>
    </source>
</evidence>
<accession>D1NSI1</accession>
<keyword evidence="1" id="KW-0479">Metal-binding</keyword>
<dbReference type="AlphaFoldDB" id="D1NSI1"/>
<dbReference type="GO" id="GO:0046872">
    <property type="term" value="F:metal ion binding"/>
    <property type="evidence" value="ECO:0007669"/>
    <property type="project" value="UniProtKB-KW"/>
</dbReference>
<dbReference type="STRING" id="561180.BIFGAL_02738"/>
<evidence type="ECO:0000313" key="3">
    <source>
        <dbReference type="EMBL" id="KFI58694.1"/>
    </source>
</evidence>
<dbReference type="PANTHER" id="PTHR16222">
    <property type="entry name" value="ADP-RIBOSYLGLYCOHYDROLASE"/>
    <property type="match status" value="1"/>
</dbReference>
<feature type="binding site" evidence="1">
    <location>
        <position position="35"/>
    </location>
    <ligand>
        <name>Mg(2+)</name>
        <dbReference type="ChEBI" id="CHEBI:18420"/>
        <label>1</label>
    </ligand>
</feature>
<feature type="binding site" evidence="1">
    <location>
        <position position="36"/>
    </location>
    <ligand>
        <name>Mg(2+)</name>
        <dbReference type="ChEBI" id="CHEBI:18420"/>
        <label>1</label>
    </ligand>
</feature>
<protein>
    <submittedName>
        <fullName evidence="2">ADP-ribosylglycohydrolase</fullName>
    </submittedName>
</protein>
<gene>
    <name evidence="3" type="ORF">BGLCM_0987</name>
    <name evidence="2" type="ORF">BIFGAL_02738</name>
</gene>
<comment type="cofactor">
    <cofactor evidence="1">
        <name>Mg(2+)</name>
        <dbReference type="ChEBI" id="CHEBI:18420"/>
    </cofactor>
    <text evidence="1">Binds 2 magnesium ions per subunit.</text>
</comment>
<keyword evidence="1" id="KW-0460">Magnesium</keyword>
<organism evidence="2 4">
    <name type="scientific">Bifidobacterium gallicum DSM 20093 = LMG 11596</name>
    <dbReference type="NCBI Taxonomy" id="561180"/>
    <lineage>
        <taxon>Bacteria</taxon>
        <taxon>Bacillati</taxon>
        <taxon>Actinomycetota</taxon>
        <taxon>Actinomycetes</taxon>
        <taxon>Bifidobacteriales</taxon>
        <taxon>Bifidobacteriaceae</taxon>
        <taxon>Bifidobacterium</taxon>
    </lineage>
</organism>
<feature type="binding site" evidence="1">
    <location>
        <position position="240"/>
    </location>
    <ligand>
        <name>Mg(2+)</name>
        <dbReference type="ChEBI" id="CHEBI:18420"/>
        <label>1</label>
    </ligand>
</feature>
<evidence type="ECO:0000313" key="2">
    <source>
        <dbReference type="EMBL" id="EFA23633.1"/>
    </source>
</evidence>
<keyword evidence="5" id="KW-1185">Reference proteome</keyword>
<evidence type="ECO:0000313" key="5">
    <source>
        <dbReference type="Proteomes" id="UP000029074"/>
    </source>
</evidence>
<dbReference type="EMBL" id="ABXB03000001">
    <property type="protein sequence ID" value="EFA23633.1"/>
    <property type="molecule type" value="Genomic_DNA"/>
</dbReference>
<name>D1NSI1_9BIFI</name>